<keyword evidence="2" id="KW-1185">Reference proteome</keyword>
<gene>
    <name evidence="1" type="ORF">H6G83_01215</name>
</gene>
<accession>A0ABR8CWC6</accession>
<dbReference type="Proteomes" id="UP000661112">
    <property type="component" value="Unassembled WGS sequence"/>
</dbReference>
<dbReference type="EMBL" id="JACJSG010000001">
    <property type="protein sequence ID" value="MBD2499244.1"/>
    <property type="molecule type" value="Genomic_DNA"/>
</dbReference>
<evidence type="ECO:0000313" key="1">
    <source>
        <dbReference type="EMBL" id="MBD2499244.1"/>
    </source>
</evidence>
<evidence type="ECO:0000313" key="2">
    <source>
        <dbReference type="Proteomes" id="UP000661112"/>
    </source>
</evidence>
<comment type="caution">
    <text evidence="1">The sequence shown here is derived from an EMBL/GenBank/DDBJ whole genome shotgun (WGS) entry which is preliminary data.</text>
</comment>
<proteinExistence type="predicted"/>
<sequence>MNQIVISLPRFTSLGLFEHILSPYQAEAVAGGSIYFSVMNVSDGINTVENTYRGDYSWNFHDNKIHTIDYSRSNYNWFYIL</sequence>
<name>A0ABR8CWC6_9NOST</name>
<dbReference type="RefSeq" id="WP_190465797.1">
    <property type="nucleotide sequence ID" value="NZ_JACJSG010000001.1"/>
</dbReference>
<protein>
    <submittedName>
        <fullName evidence="1">Uncharacterized protein</fullName>
    </submittedName>
</protein>
<reference evidence="1 2" key="1">
    <citation type="journal article" date="2020" name="ISME J.">
        <title>Comparative genomics reveals insights into cyanobacterial evolution and habitat adaptation.</title>
        <authorList>
            <person name="Chen M.Y."/>
            <person name="Teng W.K."/>
            <person name="Zhao L."/>
            <person name="Hu C.X."/>
            <person name="Zhou Y.K."/>
            <person name="Han B.P."/>
            <person name="Song L.R."/>
            <person name="Shu W.S."/>
        </authorList>
    </citation>
    <scope>NUCLEOTIDE SEQUENCE [LARGE SCALE GENOMIC DNA]</scope>
    <source>
        <strain evidence="1 2">FACHB-119</strain>
    </source>
</reference>
<organism evidence="1 2">
    <name type="scientific">Anabaena azotica FACHB-119</name>
    <dbReference type="NCBI Taxonomy" id="947527"/>
    <lineage>
        <taxon>Bacteria</taxon>
        <taxon>Bacillati</taxon>
        <taxon>Cyanobacteriota</taxon>
        <taxon>Cyanophyceae</taxon>
        <taxon>Nostocales</taxon>
        <taxon>Nostocaceae</taxon>
        <taxon>Anabaena</taxon>
        <taxon>Anabaena azotica</taxon>
    </lineage>
</organism>